<dbReference type="Pfam" id="PF00102">
    <property type="entry name" value="Y_phosphatase"/>
    <property type="match status" value="1"/>
</dbReference>
<accession>A0AAD4MUA9</accession>
<dbReference type="PRINTS" id="PR00700">
    <property type="entry name" value="PRTYPHPHTASE"/>
</dbReference>
<dbReference type="InterPro" id="IPR003595">
    <property type="entry name" value="Tyr_Pase_cat"/>
</dbReference>
<dbReference type="InterPro" id="IPR000242">
    <property type="entry name" value="PTP_cat"/>
</dbReference>
<evidence type="ECO:0000256" key="1">
    <source>
        <dbReference type="ARBA" id="ARBA00004308"/>
    </source>
</evidence>
<dbReference type="GO" id="GO:0070373">
    <property type="term" value="P:negative regulation of ERK1 and ERK2 cascade"/>
    <property type="evidence" value="ECO:0007669"/>
    <property type="project" value="TreeGrafter"/>
</dbReference>
<dbReference type="GO" id="GO:0046426">
    <property type="term" value="P:negative regulation of receptor signaling pathway via JAK-STAT"/>
    <property type="evidence" value="ECO:0007669"/>
    <property type="project" value="TreeGrafter"/>
</dbReference>
<feature type="domain" description="Tyrosine-protein phosphatase" evidence="10">
    <location>
        <begin position="6"/>
        <end position="376"/>
    </location>
</feature>
<evidence type="ECO:0000256" key="4">
    <source>
        <dbReference type="ARBA" id="ARBA00022553"/>
    </source>
</evidence>
<evidence type="ECO:0000313" key="13">
    <source>
        <dbReference type="Proteomes" id="UP001201812"/>
    </source>
</evidence>
<keyword evidence="4" id="KW-0597">Phosphoprotein</keyword>
<feature type="compositionally biased region" description="Low complexity" evidence="8">
    <location>
        <begin position="401"/>
        <end position="422"/>
    </location>
</feature>
<evidence type="ECO:0000259" key="10">
    <source>
        <dbReference type="PROSITE" id="PS50055"/>
    </source>
</evidence>
<gene>
    <name evidence="12" type="ORF">DdX_15804</name>
</gene>
<dbReference type="SUPFAM" id="SSF52799">
    <property type="entry name" value="(Phosphotyrosine protein) phosphatases II"/>
    <property type="match status" value="1"/>
</dbReference>
<comment type="caution">
    <text evidence="12">The sequence shown here is derived from an EMBL/GenBank/DDBJ whole genome shotgun (WGS) entry which is preliminary data.</text>
</comment>
<dbReference type="GO" id="GO:0005737">
    <property type="term" value="C:cytoplasm"/>
    <property type="evidence" value="ECO:0007669"/>
    <property type="project" value="TreeGrafter"/>
</dbReference>
<evidence type="ECO:0000256" key="5">
    <source>
        <dbReference type="ARBA" id="ARBA00022801"/>
    </source>
</evidence>
<evidence type="ECO:0000256" key="2">
    <source>
        <dbReference type="ARBA" id="ARBA00009701"/>
    </source>
</evidence>
<proteinExistence type="inferred from homology"/>
<keyword evidence="7 9" id="KW-0472">Membrane</keyword>
<name>A0AAD4MUA9_9BILA</name>
<feature type="region of interest" description="Disordered" evidence="8">
    <location>
        <begin position="382"/>
        <end position="430"/>
    </location>
</feature>
<evidence type="ECO:0000256" key="9">
    <source>
        <dbReference type="SAM" id="Phobius"/>
    </source>
</evidence>
<keyword evidence="9" id="KW-1133">Transmembrane helix</keyword>
<dbReference type="Proteomes" id="UP001201812">
    <property type="component" value="Unassembled WGS sequence"/>
</dbReference>
<keyword evidence="9" id="KW-0812">Transmembrane</keyword>
<dbReference type="GO" id="GO:0005634">
    <property type="term" value="C:nucleus"/>
    <property type="evidence" value="ECO:0007669"/>
    <property type="project" value="TreeGrafter"/>
</dbReference>
<evidence type="ECO:0000256" key="3">
    <source>
        <dbReference type="ARBA" id="ARBA00013064"/>
    </source>
</evidence>
<dbReference type="EMBL" id="JAKKPZ010000108">
    <property type="protein sequence ID" value="KAI1701937.1"/>
    <property type="molecule type" value="Genomic_DNA"/>
</dbReference>
<dbReference type="InterPro" id="IPR000387">
    <property type="entry name" value="Tyr_Pase_dom"/>
</dbReference>
<evidence type="ECO:0000313" key="12">
    <source>
        <dbReference type="EMBL" id="KAI1701937.1"/>
    </source>
</evidence>
<evidence type="ECO:0000256" key="7">
    <source>
        <dbReference type="ARBA" id="ARBA00023136"/>
    </source>
</evidence>
<dbReference type="GO" id="GO:0004726">
    <property type="term" value="F:non-membrane spanning protein tyrosine phosphatase activity"/>
    <property type="evidence" value="ECO:0007669"/>
    <property type="project" value="TreeGrafter"/>
</dbReference>
<comment type="subcellular location">
    <subcellularLocation>
        <location evidence="1">Endomembrane system</location>
    </subcellularLocation>
</comment>
<evidence type="ECO:0000259" key="11">
    <source>
        <dbReference type="PROSITE" id="PS50056"/>
    </source>
</evidence>
<dbReference type="PANTHER" id="PTHR46047">
    <property type="entry name" value="TYROSINE-PROTEIN PHOSPHATASE NON-RECEPTOR TYPE 61F"/>
    <property type="match status" value="1"/>
</dbReference>
<dbReference type="PROSITE" id="PS50056">
    <property type="entry name" value="TYR_PHOSPHATASE_2"/>
    <property type="match status" value="1"/>
</dbReference>
<evidence type="ECO:0000256" key="8">
    <source>
        <dbReference type="SAM" id="MobiDB-lite"/>
    </source>
</evidence>
<dbReference type="PANTHER" id="PTHR46047:SF3">
    <property type="entry name" value="TYROSINE-PROTEIN PHOSPHATASE NON-RECEPTOR TYPE 61F"/>
    <property type="match status" value="1"/>
</dbReference>
<dbReference type="PROSITE" id="PS50055">
    <property type="entry name" value="TYR_PHOSPHATASE_PTP"/>
    <property type="match status" value="1"/>
</dbReference>
<keyword evidence="5" id="KW-0378">Hydrolase</keyword>
<evidence type="ECO:0000256" key="6">
    <source>
        <dbReference type="ARBA" id="ARBA00022912"/>
    </source>
</evidence>
<organism evidence="12 13">
    <name type="scientific">Ditylenchus destructor</name>
    <dbReference type="NCBI Taxonomy" id="166010"/>
    <lineage>
        <taxon>Eukaryota</taxon>
        <taxon>Metazoa</taxon>
        <taxon>Ecdysozoa</taxon>
        <taxon>Nematoda</taxon>
        <taxon>Chromadorea</taxon>
        <taxon>Rhabditida</taxon>
        <taxon>Tylenchina</taxon>
        <taxon>Tylenchomorpha</taxon>
        <taxon>Sphaerularioidea</taxon>
        <taxon>Anguinidae</taxon>
        <taxon>Anguininae</taxon>
        <taxon>Ditylenchus</taxon>
    </lineage>
</organism>
<feature type="domain" description="Tyrosine specific protein phosphatases" evidence="11">
    <location>
        <begin position="212"/>
        <end position="367"/>
    </location>
</feature>
<dbReference type="AlphaFoldDB" id="A0AAD4MUA9"/>
<dbReference type="Gene3D" id="3.90.190.10">
    <property type="entry name" value="Protein tyrosine phosphatase superfamily"/>
    <property type="match status" value="1"/>
</dbReference>
<comment type="similarity">
    <text evidence="2">Belongs to the protein-tyrosine phosphatase family. Non-receptor class 1 subfamily.</text>
</comment>
<dbReference type="GO" id="GO:0012505">
    <property type="term" value="C:endomembrane system"/>
    <property type="evidence" value="ECO:0007669"/>
    <property type="project" value="UniProtKB-SubCell"/>
</dbReference>
<sequence length="510" mass="57871">MNESYLTSKFEQFERDNCWDELFHKINVESDEQEQQLGLSYDVSNCFDNMEKNRYRNVLPYDQNRVTLRENCEAKTDYINASPLSIPGARRNYILTQGPLSTTADDFWQMVYEQDSRIVIMLSKIMEKNFIKCHSYFPDKSEPVAKFDFFTCELLNEEEKRHYVLRTIRLSPLTQSTSDDSASSKDVGRVIHHFQFITWPDFGVPEHTDHFLEFLEHVRQTYQKLEAERNSASTEGSDNAPPIVCHCSAGIGRTGTFVIVDSVLCMLETKDLNCAASATEPEAIENNCKSESVQNISNDDKPAAGDSNDVSSEVKSAKANKRKKANLGIVEVKPNSSLMEPLDKLSDLVVFIRRYRMGLIQTPQQLRFCWRSIVDWIKNNRTSTESAQSATKKMKSDENSNDGTPGNNTSSTSLSSPNTSGNINSDSVQFRKERVQRMRDRLRDVECRRNMPLLKRLLHRSVLGNSENGIHYALLVGGSATVILISVIYYFYCNGGVKADAASGPYHSDI</sequence>
<feature type="transmembrane region" description="Helical" evidence="9">
    <location>
        <begin position="470"/>
        <end position="492"/>
    </location>
</feature>
<protein>
    <recommendedName>
        <fullName evidence="3">protein-tyrosine-phosphatase</fullName>
        <ecNumber evidence="3">3.1.3.48</ecNumber>
    </recommendedName>
</protein>
<dbReference type="SMART" id="SM00194">
    <property type="entry name" value="PTPc"/>
    <property type="match status" value="1"/>
</dbReference>
<dbReference type="InterPro" id="IPR029021">
    <property type="entry name" value="Prot-tyrosine_phosphatase-like"/>
</dbReference>
<dbReference type="GO" id="GO:0019901">
    <property type="term" value="F:protein kinase binding"/>
    <property type="evidence" value="ECO:0007669"/>
    <property type="project" value="TreeGrafter"/>
</dbReference>
<dbReference type="InterPro" id="IPR051985">
    <property type="entry name" value="NR_tyrosine_phosphatase"/>
</dbReference>
<feature type="region of interest" description="Disordered" evidence="8">
    <location>
        <begin position="290"/>
        <end position="319"/>
    </location>
</feature>
<keyword evidence="6" id="KW-0904">Protein phosphatase</keyword>
<dbReference type="EC" id="3.1.3.48" evidence="3"/>
<feature type="compositionally biased region" description="Polar residues" evidence="8">
    <location>
        <begin position="382"/>
        <end position="391"/>
    </location>
</feature>
<reference evidence="12" key="1">
    <citation type="submission" date="2022-01" db="EMBL/GenBank/DDBJ databases">
        <title>Genome Sequence Resource for Two Populations of Ditylenchus destructor, the Migratory Endoparasitic Phytonematode.</title>
        <authorList>
            <person name="Zhang H."/>
            <person name="Lin R."/>
            <person name="Xie B."/>
        </authorList>
    </citation>
    <scope>NUCLEOTIDE SEQUENCE</scope>
    <source>
        <strain evidence="12">BazhouSP</strain>
    </source>
</reference>
<dbReference type="SMART" id="SM00404">
    <property type="entry name" value="PTPc_motif"/>
    <property type="match status" value="1"/>
</dbReference>
<keyword evidence="13" id="KW-1185">Reference proteome</keyword>